<evidence type="ECO:0000313" key="2">
    <source>
        <dbReference type="Proteomes" id="UP000177354"/>
    </source>
</evidence>
<gene>
    <name evidence="1" type="ORF">A2777_04990</name>
</gene>
<dbReference type="EMBL" id="MFJF01000010">
    <property type="protein sequence ID" value="OGG07204.1"/>
    <property type="molecule type" value="Genomic_DNA"/>
</dbReference>
<dbReference type="AlphaFoldDB" id="A0A1F5Z4F5"/>
<organism evidence="1 2">
    <name type="scientific">Candidatus Gottesmanbacteria bacterium RIFCSPHIGHO2_01_FULL_40_15</name>
    <dbReference type="NCBI Taxonomy" id="1798376"/>
    <lineage>
        <taxon>Bacteria</taxon>
        <taxon>Candidatus Gottesmaniibacteriota</taxon>
    </lineage>
</organism>
<sequence length="82" mass="9700">MKKNRILSGADIDYLEKRFEEKFPTKDEFNKFKDNIFTKLDKILKEVTNSREEQIIIAHRISDHGEKLEILEKAHSQGKHST</sequence>
<accession>A0A1F5Z4F5</accession>
<comment type="caution">
    <text evidence="1">The sequence shown here is derived from an EMBL/GenBank/DDBJ whole genome shotgun (WGS) entry which is preliminary data.</text>
</comment>
<proteinExistence type="predicted"/>
<protein>
    <submittedName>
        <fullName evidence="1">Uncharacterized protein</fullName>
    </submittedName>
</protein>
<dbReference type="Proteomes" id="UP000177354">
    <property type="component" value="Unassembled WGS sequence"/>
</dbReference>
<reference evidence="1 2" key="1">
    <citation type="journal article" date="2016" name="Nat. Commun.">
        <title>Thousands of microbial genomes shed light on interconnected biogeochemical processes in an aquifer system.</title>
        <authorList>
            <person name="Anantharaman K."/>
            <person name="Brown C.T."/>
            <person name="Hug L.A."/>
            <person name="Sharon I."/>
            <person name="Castelle C.J."/>
            <person name="Probst A.J."/>
            <person name="Thomas B.C."/>
            <person name="Singh A."/>
            <person name="Wilkins M.J."/>
            <person name="Karaoz U."/>
            <person name="Brodie E.L."/>
            <person name="Williams K.H."/>
            <person name="Hubbard S.S."/>
            <person name="Banfield J.F."/>
        </authorList>
    </citation>
    <scope>NUCLEOTIDE SEQUENCE [LARGE SCALE GENOMIC DNA]</scope>
</reference>
<evidence type="ECO:0000313" key="1">
    <source>
        <dbReference type="EMBL" id="OGG07204.1"/>
    </source>
</evidence>
<name>A0A1F5Z4F5_9BACT</name>